<accession>A0ABD3PHW1</accession>
<keyword evidence="2" id="KW-1185">Reference proteome</keyword>
<protein>
    <submittedName>
        <fullName evidence="1">Uncharacterized protein</fullName>
    </submittedName>
</protein>
<proteinExistence type="predicted"/>
<dbReference type="Proteomes" id="UP001516023">
    <property type="component" value="Unassembled WGS sequence"/>
</dbReference>
<dbReference type="EMBL" id="JABMIG020000186">
    <property type="protein sequence ID" value="KAL3786871.1"/>
    <property type="molecule type" value="Genomic_DNA"/>
</dbReference>
<evidence type="ECO:0000313" key="1">
    <source>
        <dbReference type="EMBL" id="KAL3786871.1"/>
    </source>
</evidence>
<gene>
    <name evidence="1" type="ORF">HJC23_013792</name>
</gene>
<dbReference type="AlphaFoldDB" id="A0ABD3PHW1"/>
<name>A0ABD3PHW1_9STRA</name>
<comment type="caution">
    <text evidence="1">The sequence shown here is derived from an EMBL/GenBank/DDBJ whole genome shotgun (WGS) entry which is preliminary data.</text>
</comment>
<reference evidence="1 2" key="1">
    <citation type="journal article" date="2020" name="G3 (Bethesda)">
        <title>Improved Reference Genome for Cyclotella cryptica CCMP332, a Model for Cell Wall Morphogenesis, Salinity Adaptation, and Lipid Production in Diatoms (Bacillariophyta).</title>
        <authorList>
            <person name="Roberts W.R."/>
            <person name="Downey K.M."/>
            <person name="Ruck E.C."/>
            <person name="Traller J.C."/>
            <person name="Alverson A.J."/>
        </authorList>
    </citation>
    <scope>NUCLEOTIDE SEQUENCE [LARGE SCALE GENOMIC DNA]</scope>
    <source>
        <strain evidence="1 2">CCMP332</strain>
    </source>
</reference>
<evidence type="ECO:0000313" key="2">
    <source>
        <dbReference type="Proteomes" id="UP001516023"/>
    </source>
</evidence>
<sequence length="82" mass="9195">MAAAELLDSLGDNESFDAGGAVLKCTENSPPNWDRRDSRDARSFMLSVPMWSTMLRRAMKQKRGPMDYLLMGACASHDSNRR</sequence>
<organism evidence="1 2">
    <name type="scientific">Cyclotella cryptica</name>
    <dbReference type="NCBI Taxonomy" id="29204"/>
    <lineage>
        <taxon>Eukaryota</taxon>
        <taxon>Sar</taxon>
        <taxon>Stramenopiles</taxon>
        <taxon>Ochrophyta</taxon>
        <taxon>Bacillariophyta</taxon>
        <taxon>Coscinodiscophyceae</taxon>
        <taxon>Thalassiosirophycidae</taxon>
        <taxon>Stephanodiscales</taxon>
        <taxon>Stephanodiscaceae</taxon>
        <taxon>Cyclotella</taxon>
    </lineage>
</organism>